<dbReference type="Pfam" id="PF07484">
    <property type="entry name" value="Collar"/>
    <property type="match status" value="1"/>
</dbReference>
<evidence type="ECO:0000313" key="4">
    <source>
        <dbReference type="Proteomes" id="UP000308054"/>
    </source>
</evidence>
<feature type="chain" id="PRO_5020480243" evidence="1">
    <location>
        <begin position="25"/>
        <end position="199"/>
    </location>
</feature>
<dbReference type="SUPFAM" id="SSF88874">
    <property type="entry name" value="Receptor-binding domain of short tail fibre protein gp12"/>
    <property type="match status" value="1"/>
</dbReference>
<comment type="caution">
    <text evidence="3">The sequence shown here is derived from an EMBL/GenBank/DDBJ whole genome shotgun (WGS) entry which is preliminary data.</text>
</comment>
<dbReference type="EMBL" id="SRXW01000004">
    <property type="protein sequence ID" value="TGY87902.1"/>
    <property type="molecule type" value="Genomic_DNA"/>
</dbReference>
<dbReference type="Gene3D" id="3.90.1340.10">
    <property type="entry name" value="Phage tail collar domain"/>
    <property type="match status" value="1"/>
</dbReference>
<evidence type="ECO:0000259" key="2">
    <source>
        <dbReference type="Pfam" id="PF07484"/>
    </source>
</evidence>
<dbReference type="RefSeq" id="WP_135996824.1">
    <property type="nucleotide sequence ID" value="NZ_CP071057.1"/>
</dbReference>
<dbReference type="AlphaFoldDB" id="A0A4S2GYP4"/>
<accession>A0A4S2GYP4</accession>
<reference evidence="3 4" key="1">
    <citation type="journal article" date="2017" name="Int. J. Syst. Evol. Microbiol.">
        <title>Marinicauda algicola sp. nov., isolated from a marine red alga Rhodosorus marinus.</title>
        <authorList>
            <person name="Jeong S.E."/>
            <person name="Jeon S.H."/>
            <person name="Chun B.H."/>
            <person name="Kim D.W."/>
            <person name="Jeon C.O."/>
        </authorList>
    </citation>
    <scope>NUCLEOTIDE SEQUENCE [LARGE SCALE GENOMIC DNA]</scope>
    <source>
        <strain evidence="3 4">JCM 31718</strain>
    </source>
</reference>
<dbReference type="OrthoDB" id="9810174at2"/>
<gene>
    <name evidence="3" type="ORF">E5163_13375</name>
</gene>
<name>A0A4S2GYP4_9PROT</name>
<keyword evidence="1" id="KW-0732">Signal</keyword>
<protein>
    <submittedName>
        <fullName evidence="3">Phage tail protein</fullName>
    </submittedName>
</protein>
<evidence type="ECO:0000256" key="1">
    <source>
        <dbReference type="SAM" id="SignalP"/>
    </source>
</evidence>
<dbReference type="InterPro" id="IPR037053">
    <property type="entry name" value="Phage_tail_collar_dom_sf"/>
</dbReference>
<sequence>MRAILNAALAAGSIAAAATGIARADADPYIGEIMMVGFDFCPQGWQAADGSTLSIASNTALFSLIGTQFGGNGTTTFNVPDLRGRVPLGIGQGPGLTPRTQGEAGGTETVTLTVNQLPAHNHVMQATSSPPDTNLPDGAAFGTYPAGQAIYDDGGGALDHQFRPDMLSVTGQGQPVPNMMPFQTIRYCIALVGIFPPRP</sequence>
<organism evidence="3 4">
    <name type="scientific">Marinicauda algicola</name>
    <dbReference type="NCBI Taxonomy" id="2029849"/>
    <lineage>
        <taxon>Bacteria</taxon>
        <taxon>Pseudomonadati</taxon>
        <taxon>Pseudomonadota</taxon>
        <taxon>Alphaproteobacteria</taxon>
        <taxon>Maricaulales</taxon>
        <taxon>Maricaulaceae</taxon>
        <taxon>Marinicauda</taxon>
    </lineage>
</organism>
<keyword evidence="4" id="KW-1185">Reference proteome</keyword>
<dbReference type="InterPro" id="IPR011083">
    <property type="entry name" value="Phage_tail_collar_dom"/>
</dbReference>
<proteinExistence type="predicted"/>
<feature type="signal peptide" evidence="1">
    <location>
        <begin position="1"/>
        <end position="24"/>
    </location>
</feature>
<dbReference type="Proteomes" id="UP000308054">
    <property type="component" value="Unassembled WGS sequence"/>
</dbReference>
<evidence type="ECO:0000313" key="3">
    <source>
        <dbReference type="EMBL" id="TGY87902.1"/>
    </source>
</evidence>
<feature type="domain" description="Phage tail collar" evidence="2">
    <location>
        <begin position="31"/>
        <end position="87"/>
    </location>
</feature>